<organism evidence="2 3">
    <name type="scientific">Enterobacter sp. (strain 638)</name>
    <dbReference type="NCBI Taxonomy" id="399742"/>
    <lineage>
        <taxon>Bacteria</taxon>
        <taxon>Pseudomonadati</taxon>
        <taxon>Pseudomonadota</taxon>
        <taxon>Gammaproteobacteria</taxon>
        <taxon>Enterobacterales</taxon>
        <taxon>Enterobacteriaceae</taxon>
        <taxon>Enterobacter</taxon>
    </lineage>
</organism>
<keyword evidence="3" id="KW-1185">Reference proteome</keyword>
<dbReference type="PROSITE" id="PS51257">
    <property type="entry name" value="PROKAR_LIPOPROTEIN"/>
    <property type="match status" value="1"/>
</dbReference>
<evidence type="ECO:0000313" key="3">
    <source>
        <dbReference type="Proteomes" id="UP000000230"/>
    </source>
</evidence>
<dbReference type="Pfam" id="PF06643">
    <property type="entry name" value="DUF1158"/>
    <property type="match status" value="1"/>
</dbReference>
<dbReference type="AlphaFoldDB" id="A0A9J9GEU2"/>
<keyword evidence="1" id="KW-1133">Transmembrane helix</keyword>
<keyword evidence="1" id="KW-0812">Transmembrane</keyword>
<keyword evidence="1" id="KW-0472">Membrane</keyword>
<evidence type="ECO:0008006" key="4">
    <source>
        <dbReference type="Google" id="ProtNLM"/>
    </source>
</evidence>
<feature type="transmembrane region" description="Helical" evidence="1">
    <location>
        <begin position="54"/>
        <end position="79"/>
    </location>
</feature>
<accession>A0A9J9GEU2</accession>
<reference evidence="3" key="1">
    <citation type="journal article" date="2010" name="PLoS Genet.">
        <title>Genome sequence of the plant growth promoting endophytic bacterium Enterobacter sp. 638.</title>
        <authorList>
            <person name="Taghavi S."/>
            <person name="van der Lelie D."/>
            <person name="Hoffman A."/>
            <person name="Zhang Y.B."/>
            <person name="Walla M.D."/>
            <person name="Vangronsveld J."/>
            <person name="Newman L."/>
            <person name="Monchy S."/>
        </authorList>
    </citation>
    <scope>NUCLEOTIDE SEQUENCE [LARGE SCALE GENOMIC DNA]</scope>
    <source>
        <strain evidence="3">638</strain>
    </source>
</reference>
<sequence>MININMKHPLESLLTAGGILLMALLSCLLLPAPSFGLAVAQKLVAQFHLMDLNQLYTIVFCLWFLLLGAIEFFVLRFVWRRWFSLAA</sequence>
<evidence type="ECO:0000313" key="2">
    <source>
        <dbReference type="EMBL" id="ABP59762.1"/>
    </source>
</evidence>
<gene>
    <name evidence="2" type="ordered locus">Ent638_1081</name>
</gene>
<protein>
    <recommendedName>
        <fullName evidence="4">DUF1158 domain-containing protein</fullName>
    </recommendedName>
</protein>
<dbReference type="EMBL" id="CP000653">
    <property type="protein sequence ID" value="ABP59762.1"/>
    <property type="molecule type" value="Genomic_DNA"/>
</dbReference>
<dbReference type="Proteomes" id="UP000000230">
    <property type="component" value="Chromosome"/>
</dbReference>
<proteinExistence type="predicted"/>
<dbReference type="InterPro" id="IPR010590">
    <property type="entry name" value="DUF1158"/>
</dbReference>
<name>A0A9J9GEU2_ENT38</name>
<dbReference type="KEGG" id="ent:Ent638_1081"/>
<evidence type="ECO:0000256" key="1">
    <source>
        <dbReference type="SAM" id="Phobius"/>
    </source>
</evidence>